<dbReference type="InterPro" id="IPR029063">
    <property type="entry name" value="SAM-dependent_MTases_sf"/>
</dbReference>
<evidence type="ECO:0000313" key="3">
    <source>
        <dbReference type="Proteomes" id="UP000231019"/>
    </source>
</evidence>
<evidence type="ECO:0000259" key="1">
    <source>
        <dbReference type="Pfam" id="PF13649"/>
    </source>
</evidence>
<accession>A0A2M7G3P6</accession>
<dbReference type="Pfam" id="PF13649">
    <property type="entry name" value="Methyltransf_25"/>
    <property type="match status" value="1"/>
</dbReference>
<dbReference type="SUPFAM" id="SSF53335">
    <property type="entry name" value="S-adenosyl-L-methionine-dependent methyltransferases"/>
    <property type="match status" value="1"/>
</dbReference>
<protein>
    <recommendedName>
        <fullName evidence="1">Methyltransferase domain-containing protein</fullName>
    </recommendedName>
</protein>
<dbReference type="CDD" id="cd02440">
    <property type="entry name" value="AdoMet_MTases"/>
    <property type="match status" value="1"/>
</dbReference>
<dbReference type="AlphaFoldDB" id="A0A2M7G3P6"/>
<feature type="domain" description="Methyltransferase" evidence="1">
    <location>
        <begin position="98"/>
        <end position="182"/>
    </location>
</feature>
<dbReference type="Proteomes" id="UP000231019">
    <property type="component" value="Unassembled WGS sequence"/>
</dbReference>
<dbReference type="InterPro" id="IPR041698">
    <property type="entry name" value="Methyltransf_25"/>
</dbReference>
<gene>
    <name evidence="2" type="ORF">COW36_13560</name>
</gene>
<proteinExistence type="predicted"/>
<dbReference type="Gene3D" id="3.40.50.150">
    <property type="entry name" value="Vaccinia Virus protein VP39"/>
    <property type="match status" value="1"/>
</dbReference>
<name>A0A2M7G3P6_9BACT</name>
<evidence type="ECO:0000313" key="2">
    <source>
        <dbReference type="EMBL" id="PIW16351.1"/>
    </source>
</evidence>
<sequence length="224" mass="26040">MLNRFWQLKRTLDQNFRIPLLQWWDQSYLLQTSPDFKQVLNAYQEIYPDSAAANLVSWLERQDTRCLEEEDLTYGETPWRTWLKIIPLLQLKAGDRFVDLGCGTGILALYLAYQENIQVTGIDQIQRFIANARLLAEKFNLQAEFREGSVLELDLSEFNAVYCVCTCFSESCRQNLLQNLAKTQVGTRILSVTHGLDSPDLELVNTYSFSFAWGKDSVYVYRKH</sequence>
<reference evidence="2 3" key="1">
    <citation type="submission" date="2017-09" db="EMBL/GenBank/DDBJ databases">
        <title>Depth-based differentiation of microbial function through sediment-hosted aquifers and enrichment of novel symbionts in the deep terrestrial subsurface.</title>
        <authorList>
            <person name="Probst A.J."/>
            <person name="Ladd B."/>
            <person name="Jarett J.K."/>
            <person name="Geller-Mcgrath D.E."/>
            <person name="Sieber C.M."/>
            <person name="Emerson J.B."/>
            <person name="Anantharaman K."/>
            <person name="Thomas B.C."/>
            <person name="Malmstrom R."/>
            <person name="Stieglmeier M."/>
            <person name="Klingl A."/>
            <person name="Woyke T."/>
            <person name="Ryan C.M."/>
            <person name="Banfield J.F."/>
        </authorList>
    </citation>
    <scope>NUCLEOTIDE SEQUENCE [LARGE SCALE GENOMIC DNA]</scope>
    <source>
        <strain evidence="2">CG17_big_fil_post_rev_8_21_14_2_50_48_46</strain>
    </source>
</reference>
<dbReference type="EMBL" id="PFFQ01000038">
    <property type="protein sequence ID" value="PIW16351.1"/>
    <property type="molecule type" value="Genomic_DNA"/>
</dbReference>
<comment type="caution">
    <text evidence="2">The sequence shown here is derived from an EMBL/GenBank/DDBJ whole genome shotgun (WGS) entry which is preliminary data.</text>
</comment>
<organism evidence="2 3">
    <name type="scientific">bacterium (Candidatus Blackallbacteria) CG17_big_fil_post_rev_8_21_14_2_50_48_46</name>
    <dbReference type="NCBI Taxonomy" id="2014261"/>
    <lineage>
        <taxon>Bacteria</taxon>
        <taxon>Candidatus Blackallbacteria</taxon>
    </lineage>
</organism>